<dbReference type="Gene3D" id="3.40.50.11270">
    <property type="match status" value="1"/>
</dbReference>
<feature type="binding site" evidence="5">
    <location>
        <position position="222"/>
    </location>
    <ligand>
        <name>dimethylallyl diphosphate</name>
        <dbReference type="ChEBI" id="CHEBI:57623"/>
    </ligand>
</feature>
<dbReference type="PANTHER" id="PTHR30426">
    <property type="entry name" value="4-HYDROXY-3-METHYLBUT-2-ENYL DIPHOSPHATE REDUCTASE"/>
    <property type="match status" value="1"/>
</dbReference>
<dbReference type="UniPathway" id="UPA00056">
    <property type="reaction ID" value="UER00097"/>
</dbReference>
<reference evidence="6 7" key="1">
    <citation type="submission" date="2020-04" db="EMBL/GenBank/DDBJ databases">
        <title>Collinsella sp. KGMB02528 nov., an anaerobic actinobacterium isolated from human feces.</title>
        <authorList>
            <person name="Han K.-I."/>
            <person name="Eom M.K."/>
            <person name="Kim J.-S."/>
            <person name="Lee K.C."/>
            <person name="Suh M.K."/>
            <person name="Park S.-H."/>
            <person name="Lee J.H."/>
            <person name="Kang S.W."/>
            <person name="Park J.-E."/>
            <person name="Oh B.S."/>
            <person name="Yu S.Y."/>
            <person name="Choi S.-H."/>
            <person name="Lee D.H."/>
            <person name="Yoon H."/>
            <person name="Kim B.-Y."/>
            <person name="Lee J.H."/>
            <person name="Lee J.-S."/>
        </authorList>
    </citation>
    <scope>NUCLEOTIDE SEQUENCE [LARGE SCALE GENOMIC DNA]</scope>
    <source>
        <strain evidence="6 7">KGMB02528</strain>
    </source>
</reference>
<feature type="binding site" evidence="5">
    <location>
        <position position="264"/>
    </location>
    <ligand>
        <name>(2E)-4-hydroxy-3-methylbut-2-enyl diphosphate</name>
        <dbReference type="ChEBI" id="CHEBI:128753"/>
    </ligand>
</feature>
<keyword evidence="3 5" id="KW-0408">Iron</keyword>
<dbReference type="GO" id="GO:0051539">
    <property type="term" value="F:4 iron, 4 sulfur cluster binding"/>
    <property type="evidence" value="ECO:0007669"/>
    <property type="project" value="UniProtKB-UniRule"/>
</dbReference>
<keyword evidence="2 5" id="KW-0479">Metal-binding</keyword>
<dbReference type="RefSeq" id="WP_138377526.1">
    <property type="nucleotide sequence ID" value="NZ_JABBCP010000002.1"/>
</dbReference>
<dbReference type="EMBL" id="JABBCP010000002">
    <property type="protein sequence ID" value="NMF55622.1"/>
    <property type="molecule type" value="Genomic_DNA"/>
</dbReference>
<feature type="active site" description="Proton donor" evidence="5">
    <location>
        <position position="128"/>
    </location>
</feature>
<comment type="caution">
    <text evidence="6">The sequence shown here is derived from an EMBL/GenBank/DDBJ whole genome shotgun (WGS) entry which is preliminary data.</text>
</comment>
<dbReference type="InterPro" id="IPR003451">
    <property type="entry name" value="LytB/IspH"/>
</dbReference>
<name>A0A7X9YHM2_9ACTN</name>
<comment type="caution">
    <text evidence="5">Lacks conserved residue(s) required for the propagation of feature annotation.</text>
</comment>
<dbReference type="GO" id="GO:0046872">
    <property type="term" value="F:metal ion binding"/>
    <property type="evidence" value="ECO:0007669"/>
    <property type="project" value="UniProtKB-KW"/>
</dbReference>
<keyword evidence="5 6" id="KW-0560">Oxidoreductase</keyword>
<evidence type="ECO:0000256" key="5">
    <source>
        <dbReference type="HAMAP-Rule" id="MF_00191"/>
    </source>
</evidence>
<feature type="binding site" evidence="5">
    <location>
        <position position="98"/>
    </location>
    <ligand>
        <name>[4Fe-4S] cluster</name>
        <dbReference type="ChEBI" id="CHEBI:49883"/>
    </ligand>
</feature>
<evidence type="ECO:0000256" key="1">
    <source>
        <dbReference type="ARBA" id="ARBA00022485"/>
    </source>
</evidence>
<evidence type="ECO:0000256" key="3">
    <source>
        <dbReference type="ARBA" id="ARBA00023004"/>
    </source>
</evidence>
<feature type="binding site" evidence="5">
    <location>
        <position position="76"/>
    </location>
    <ligand>
        <name>(2E)-4-hydroxy-3-methylbut-2-enyl diphosphate</name>
        <dbReference type="ChEBI" id="CHEBI:128753"/>
    </ligand>
</feature>
<feature type="binding site" evidence="5">
    <location>
        <position position="222"/>
    </location>
    <ligand>
        <name>(2E)-4-hydroxy-3-methylbut-2-enyl diphosphate</name>
        <dbReference type="ChEBI" id="CHEBI:128753"/>
    </ligand>
</feature>
<feature type="binding site" evidence="5">
    <location>
        <position position="15"/>
    </location>
    <ligand>
        <name>[4Fe-4S] cluster</name>
        <dbReference type="ChEBI" id="CHEBI:49883"/>
    </ligand>
</feature>
<dbReference type="GO" id="GO:0019288">
    <property type="term" value="P:isopentenyl diphosphate biosynthetic process, methylerythritol 4-phosphate pathway"/>
    <property type="evidence" value="ECO:0007669"/>
    <property type="project" value="UniProtKB-UniRule"/>
</dbReference>
<feature type="binding site" evidence="5">
    <location>
        <position position="220"/>
    </location>
    <ligand>
        <name>isopentenyl diphosphate</name>
        <dbReference type="ChEBI" id="CHEBI:128769"/>
    </ligand>
</feature>
<keyword evidence="7" id="KW-1185">Reference proteome</keyword>
<feature type="binding site" evidence="5">
    <location>
        <position position="76"/>
    </location>
    <ligand>
        <name>isopentenyl diphosphate</name>
        <dbReference type="ChEBI" id="CHEBI:128769"/>
    </ligand>
</feature>
<feature type="binding site" evidence="5">
    <location>
        <position position="220"/>
    </location>
    <ligand>
        <name>(2E)-4-hydroxy-3-methylbut-2-enyl diphosphate</name>
        <dbReference type="ChEBI" id="CHEBI:128753"/>
    </ligand>
</feature>
<organism evidence="6 7">
    <name type="scientific">Collinsella acetigenes</name>
    <dbReference type="NCBI Taxonomy" id="2713419"/>
    <lineage>
        <taxon>Bacteria</taxon>
        <taxon>Bacillati</taxon>
        <taxon>Actinomycetota</taxon>
        <taxon>Coriobacteriia</taxon>
        <taxon>Coriobacteriales</taxon>
        <taxon>Coriobacteriaceae</taxon>
        <taxon>Collinsella</taxon>
    </lineage>
</organism>
<feature type="binding site" evidence="5">
    <location>
        <position position="192"/>
    </location>
    <ligand>
        <name>[4Fe-4S] cluster</name>
        <dbReference type="ChEBI" id="CHEBI:49883"/>
    </ligand>
</feature>
<dbReference type="GO" id="GO:0050992">
    <property type="term" value="P:dimethylallyl diphosphate biosynthetic process"/>
    <property type="evidence" value="ECO:0007669"/>
    <property type="project" value="UniProtKB-UniRule"/>
</dbReference>
<feature type="binding site" evidence="5">
    <location>
        <position position="264"/>
    </location>
    <ligand>
        <name>dimethylallyl diphosphate</name>
        <dbReference type="ChEBI" id="CHEBI:57623"/>
    </ligand>
</feature>
<comment type="pathway">
    <text evidence="5">Isoprenoid biosynthesis; dimethylallyl diphosphate biosynthesis; dimethylallyl diphosphate from (2E)-4-hydroxy-3-methylbutenyl diphosphate: step 1/1.</text>
</comment>
<dbReference type="GO" id="GO:0016114">
    <property type="term" value="P:terpenoid biosynthetic process"/>
    <property type="evidence" value="ECO:0007669"/>
    <property type="project" value="UniProtKB-UniRule"/>
</dbReference>
<evidence type="ECO:0000313" key="6">
    <source>
        <dbReference type="EMBL" id="NMF55622.1"/>
    </source>
</evidence>
<feature type="binding site" evidence="5">
    <location>
        <position position="126"/>
    </location>
    <ligand>
        <name>(2E)-4-hydroxy-3-methylbut-2-enyl diphosphate</name>
        <dbReference type="ChEBI" id="CHEBI:128753"/>
    </ligand>
</feature>
<dbReference type="PANTHER" id="PTHR30426:SF0">
    <property type="entry name" value="4-HYDROXY-3-METHYLBUT-2-ENYL DIPHOSPHATE REDUCTASE"/>
    <property type="match status" value="1"/>
</dbReference>
<comment type="catalytic activity">
    <reaction evidence="5">
        <text>dimethylallyl diphosphate + 2 oxidized [2Fe-2S]-[ferredoxin] + H2O = (2E)-4-hydroxy-3-methylbut-2-enyl diphosphate + 2 reduced [2Fe-2S]-[ferredoxin] + 2 H(+)</text>
        <dbReference type="Rhea" id="RHEA:24825"/>
        <dbReference type="Rhea" id="RHEA-COMP:10000"/>
        <dbReference type="Rhea" id="RHEA-COMP:10001"/>
        <dbReference type="ChEBI" id="CHEBI:15377"/>
        <dbReference type="ChEBI" id="CHEBI:15378"/>
        <dbReference type="ChEBI" id="CHEBI:33737"/>
        <dbReference type="ChEBI" id="CHEBI:33738"/>
        <dbReference type="ChEBI" id="CHEBI:57623"/>
        <dbReference type="ChEBI" id="CHEBI:128753"/>
        <dbReference type="EC" id="1.17.7.4"/>
    </reaction>
</comment>
<evidence type="ECO:0000313" key="7">
    <source>
        <dbReference type="Proteomes" id="UP000546970"/>
    </source>
</evidence>
<comment type="pathway">
    <text evidence="5">Isoprenoid biosynthesis; isopentenyl diphosphate biosynthesis via DXP pathway; isopentenyl diphosphate from 1-deoxy-D-xylulose 5-phosphate: step 6/6.</text>
</comment>
<comment type="cofactor">
    <cofactor evidence="5">
        <name>[4Fe-4S] cluster</name>
        <dbReference type="ChEBI" id="CHEBI:49883"/>
    </cofactor>
    <text evidence="5">Binds 1 [4Fe-4S] cluster per subunit.</text>
</comment>
<feature type="binding site" evidence="5">
    <location>
        <position position="164"/>
    </location>
    <ligand>
        <name>(2E)-4-hydroxy-3-methylbut-2-enyl diphosphate</name>
        <dbReference type="ChEBI" id="CHEBI:128753"/>
    </ligand>
</feature>
<keyword evidence="1 5" id="KW-0004">4Fe-4S</keyword>
<dbReference type="GO" id="GO:0051745">
    <property type="term" value="F:4-hydroxy-3-methylbut-2-enyl diphosphate reductase activity"/>
    <property type="evidence" value="ECO:0007669"/>
    <property type="project" value="UniProtKB-UniRule"/>
</dbReference>
<dbReference type="NCBIfam" id="TIGR00216">
    <property type="entry name" value="ispH_lytB"/>
    <property type="match status" value="1"/>
</dbReference>
<keyword evidence="4 5" id="KW-0411">Iron-sulfur</keyword>
<feature type="binding site" evidence="5">
    <location>
        <position position="222"/>
    </location>
    <ligand>
        <name>isopentenyl diphosphate</name>
        <dbReference type="ChEBI" id="CHEBI:128769"/>
    </ligand>
</feature>
<comment type="catalytic activity">
    <reaction evidence="5">
        <text>isopentenyl diphosphate + 2 oxidized [2Fe-2S]-[ferredoxin] + H2O = (2E)-4-hydroxy-3-methylbut-2-enyl diphosphate + 2 reduced [2Fe-2S]-[ferredoxin] + 2 H(+)</text>
        <dbReference type="Rhea" id="RHEA:24488"/>
        <dbReference type="Rhea" id="RHEA-COMP:10000"/>
        <dbReference type="Rhea" id="RHEA-COMP:10001"/>
        <dbReference type="ChEBI" id="CHEBI:15377"/>
        <dbReference type="ChEBI" id="CHEBI:15378"/>
        <dbReference type="ChEBI" id="CHEBI:33737"/>
        <dbReference type="ChEBI" id="CHEBI:33738"/>
        <dbReference type="ChEBI" id="CHEBI:128753"/>
        <dbReference type="ChEBI" id="CHEBI:128769"/>
        <dbReference type="EC" id="1.17.7.4"/>
    </reaction>
</comment>
<feature type="binding site" evidence="5">
    <location>
        <position position="220"/>
    </location>
    <ligand>
        <name>dimethylallyl diphosphate</name>
        <dbReference type="ChEBI" id="CHEBI:57623"/>
    </ligand>
</feature>
<dbReference type="CDD" id="cd13944">
    <property type="entry name" value="lytB_ispH"/>
    <property type="match status" value="1"/>
</dbReference>
<evidence type="ECO:0000256" key="2">
    <source>
        <dbReference type="ARBA" id="ARBA00022723"/>
    </source>
</evidence>
<dbReference type="AlphaFoldDB" id="A0A7X9YHM2"/>
<protein>
    <recommendedName>
        <fullName evidence="5">4-hydroxy-3-methylbut-2-enyl diphosphate reductase</fullName>
        <shortName evidence="5">HMBPP reductase</shortName>
        <ecNumber evidence="5">1.17.7.4</ecNumber>
    </recommendedName>
</protein>
<accession>A0A7X9YHM2</accession>
<evidence type="ECO:0000256" key="4">
    <source>
        <dbReference type="ARBA" id="ARBA00023014"/>
    </source>
</evidence>
<feature type="binding site" evidence="5">
    <location>
        <position position="126"/>
    </location>
    <ligand>
        <name>dimethylallyl diphosphate</name>
        <dbReference type="ChEBI" id="CHEBI:57623"/>
    </ligand>
</feature>
<dbReference type="Proteomes" id="UP000546970">
    <property type="component" value="Unassembled WGS sequence"/>
</dbReference>
<feature type="binding site" evidence="5">
    <location>
        <position position="44"/>
    </location>
    <ligand>
        <name>(2E)-4-hydroxy-3-methylbut-2-enyl diphosphate</name>
        <dbReference type="ChEBI" id="CHEBI:128753"/>
    </ligand>
</feature>
<comment type="function">
    <text evidence="5">Catalyzes the conversion of 1-hydroxy-2-methyl-2-(E)-butenyl 4-diphosphate (HMBPP) into a mixture of isopentenyl diphosphate (IPP) and dimethylallyl diphosphate (DMAPP). Acts in the terminal step of the DOXP/MEP pathway for isoprenoid precursor biosynthesis.</text>
</comment>
<sequence>MTSPSIRVAQHAGVCFGVKRALEEASKVLAEQDGSIHTLGELIHNPRVVQDLEQQGAHVAHSVDEVKDGTLIIRAHGVAPQVKQAAEDAGLHVVDATCPFVKRVQDHARSLYKGGYQVVIVGEAGHPEVEGILGCTDGKACIVSSAQEVEFLDISSRVGVVVQTTQTSKNLREVVDALLLRAREVRVFDTICSATNERQEAARALAATCDLMLVIGGRNSGNTRRLFQICHDVCPCTYHIEDAREIDPKWVACASNIGITAGASTPQGQIDDVLSTLKQITS</sequence>
<feature type="binding site" evidence="5">
    <location>
        <position position="44"/>
    </location>
    <ligand>
        <name>isopentenyl diphosphate</name>
        <dbReference type="ChEBI" id="CHEBI:128769"/>
    </ligand>
</feature>
<dbReference type="Pfam" id="PF02401">
    <property type="entry name" value="LYTB"/>
    <property type="match status" value="1"/>
</dbReference>
<keyword evidence="5" id="KW-0414">Isoprene biosynthesis</keyword>
<feature type="binding site" evidence="5">
    <location>
        <position position="76"/>
    </location>
    <ligand>
        <name>dimethylallyl diphosphate</name>
        <dbReference type="ChEBI" id="CHEBI:57623"/>
    </ligand>
</feature>
<dbReference type="UniPathway" id="UPA00059">
    <property type="reaction ID" value="UER00105"/>
</dbReference>
<proteinExistence type="inferred from homology"/>
<feature type="binding site" evidence="5">
    <location>
        <position position="44"/>
    </location>
    <ligand>
        <name>dimethylallyl diphosphate</name>
        <dbReference type="ChEBI" id="CHEBI:57623"/>
    </ligand>
</feature>
<dbReference type="EC" id="1.17.7.4" evidence="5"/>
<feature type="binding site" evidence="5">
    <location>
        <position position="264"/>
    </location>
    <ligand>
        <name>isopentenyl diphosphate</name>
        <dbReference type="ChEBI" id="CHEBI:128769"/>
    </ligand>
</feature>
<feature type="binding site" evidence="5">
    <location>
        <position position="126"/>
    </location>
    <ligand>
        <name>isopentenyl diphosphate</name>
        <dbReference type="ChEBI" id="CHEBI:128769"/>
    </ligand>
</feature>
<comment type="similarity">
    <text evidence="5">Belongs to the IspH family.</text>
</comment>
<dbReference type="Gene3D" id="3.40.1010.20">
    <property type="entry name" value="4-hydroxy-3-methylbut-2-enyl diphosphate reductase, catalytic domain"/>
    <property type="match status" value="2"/>
</dbReference>
<dbReference type="NCBIfam" id="NF002187">
    <property type="entry name" value="PRK01045.1-1"/>
    <property type="match status" value="1"/>
</dbReference>
<gene>
    <name evidence="5" type="primary">ispH</name>
    <name evidence="6" type="ORF">HF320_04675</name>
</gene>
<dbReference type="HAMAP" id="MF_00191">
    <property type="entry name" value="IspH"/>
    <property type="match status" value="1"/>
</dbReference>